<feature type="region of interest" description="Disordered" evidence="1">
    <location>
        <begin position="48"/>
        <end position="99"/>
    </location>
</feature>
<gene>
    <name evidence="2" type="ORF">Tci_219644</name>
</gene>
<name>A0A699GVE7_TANCI</name>
<comment type="caution">
    <text evidence="2">The sequence shown here is derived from an EMBL/GenBank/DDBJ whole genome shotgun (WGS) entry which is preliminary data.</text>
</comment>
<protein>
    <submittedName>
        <fullName evidence="2">Uncharacterized protein</fullName>
    </submittedName>
</protein>
<dbReference type="EMBL" id="BKCJ010059982">
    <property type="protein sequence ID" value="GEW47668.1"/>
    <property type="molecule type" value="Genomic_DNA"/>
</dbReference>
<proteinExistence type="predicted"/>
<sequence length="99" mass="11073">MRGLYAVAQGCFMLYRVCRERIGMENPDGRLASVAQCIKQLRGNNCRKMYAPGGSGNPTFNSPGDRRPTPTNPNSKEQEPSKCLPKEDFKKETDSKKSM</sequence>
<accession>A0A699GVE7</accession>
<reference evidence="2" key="1">
    <citation type="journal article" date="2019" name="Sci. Rep.">
        <title>Draft genome of Tanacetum cinerariifolium, the natural source of mosquito coil.</title>
        <authorList>
            <person name="Yamashiro T."/>
            <person name="Shiraishi A."/>
            <person name="Satake H."/>
            <person name="Nakayama K."/>
        </authorList>
    </citation>
    <scope>NUCLEOTIDE SEQUENCE</scope>
</reference>
<evidence type="ECO:0000256" key="1">
    <source>
        <dbReference type="SAM" id="MobiDB-lite"/>
    </source>
</evidence>
<organism evidence="2">
    <name type="scientific">Tanacetum cinerariifolium</name>
    <name type="common">Dalmatian daisy</name>
    <name type="synonym">Chrysanthemum cinerariifolium</name>
    <dbReference type="NCBI Taxonomy" id="118510"/>
    <lineage>
        <taxon>Eukaryota</taxon>
        <taxon>Viridiplantae</taxon>
        <taxon>Streptophyta</taxon>
        <taxon>Embryophyta</taxon>
        <taxon>Tracheophyta</taxon>
        <taxon>Spermatophyta</taxon>
        <taxon>Magnoliopsida</taxon>
        <taxon>eudicotyledons</taxon>
        <taxon>Gunneridae</taxon>
        <taxon>Pentapetalae</taxon>
        <taxon>asterids</taxon>
        <taxon>campanulids</taxon>
        <taxon>Asterales</taxon>
        <taxon>Asteraceae</taxon>
        <taxon>Asteroideae</taxon>
        <taxon>Anthemideae</taxon>
        <taxon>Anthemidinae</taxon>
        <taxon>Tanacetum</taxon>
    </lineage>
</organism>
<feature type="compositionally biased region" description="Basic and acidic residues" evidence="1">
    <location>
        <begin position="76"/>
        <end position="99"/>
    </location>
</feature>
<evidence type="ECO:0000313" key="2">
    <source>
        <dbReference type="EMBL" id="GEW47668.1"/>
    </source>
</evidence>
<dbReference type="AlphaFoldDB" id="A0A699GVE7"/>